<evidence type="ECO:0000256" key="1">
    <source>
        <dbReference type="ARBA" id="ARBA00022574"/>
    </source>
</evidence>
<name>A0A811QR36_9POAL</name>
<comment type="caution">
    <text evidence="5">The sequence shown here is derived from an EMBL/GenBank/DDBJ whole genome shotgun (WGS) entry which is preliminary data.</text>
</comment>
<dbReference type="InterPro" id="IPR036322">
    <property type="entry name" value="WD40_repeat_dom_sf"/>
</dbReference>
<feature type="compositionally biased region" description="Basic and acidic residues" evidence="4">
    <location>
        <begin position="33"/>
        <end position="43"/>
    </location>
</feature>
<reference evidence="5" key="1">
    <citation type="submission" date="2020-10" db="EMBL/GenBank/DDBJ databases">
        <authorList>
            <person name="Han B."/>
            <person name="Lu T."/>
            <person name="Zhao Q."/>
            <person name="Huang X."/>
            <person name="Zhao Y."/>
        </authorList>
    </citation>
    <scope>NUCLEOTIDE SEQUENCE</scope>
</reference>
<dbReference type="InterPro" id="IPR040324">
    <property type="entry name" value="WDR44/Dgr2"/>
</dbReference>
<dbReference type="PRINTS" id="PR00320">
    <property type="entry name" value="GPROTEINBRPT"/>
</dbReference>
<evidence type="ECO:0000313" key="5">
    <source>
        <dbReference type="EMBL" id="CAD6260934.1"/>
    </source>
</evidence>
<dbReference type="FunFam" id="2.130.10.10:FF:000914">
    <property type="entry name" value="Transducin/WD40 repeat-like superfamily protein"/>
    <property type="match status" value="1"/>
</dbReference>
<dbReference type="OrthoDB" id="408728at2759"/>
<dbReference type="AlphaFoldDB" id="A0A811QR36"/>
<feature type="region of interest" description="Disordered" evidence="4">
    <location>
        <begin position="698"/>
        <end position="719"/>
    </location>
</feature>
<dbReference type="Proteomes" id="UP000604825">
    <property type="component" value="Unassembled WGS sequence"/>
</dbReference>
<keyword evidence="6" id="KW-1185">Reference proteome</keyword>
<dbReference type="PANTHER" id="PTHR14221">
    <property type="entry name" value="WD REPEAT DOMAIN 44"/>
    <property type="match status" value="1"/>
</dbReference>
<feature type="region of interest" description="Disordered" evidence="4">
    <location>
        <begin position="1"/>
        <end position="71"/>
    </location>
</feature>
<dbReference type="PROSITE" id="PS50082">
    <property type="entry name" value="WD_REPEATS_2"/>
    <property type="match status" value="4"/>
</dbReference>
<proteinExistence type="predicted"/>
<feature type="repeat" description="WD" evidence="3">
    <location>
        <begin position="424"/>
        <end position="455"/>
    </location>
</feature>
<dbReference type="InterPro" id="IPR020472">
    <property type="entry name" value="WD40_PAC1"/>
</dbReference>
<protein>
    <submittedName>
        <fullName evidence="5">Uncharacterized protein</fullName>
    </submittedName>
</protein>
<dbReference type="Pfam" id="PF00400">
    <property type="entry name" value="WD40"/>
    <property type="match status" value="4"/>
</dbReference>
<organism evidence="5 6">
    <name type="scientific">Miscanthus lutarioriparius</name>
    <dbReference type="NCBI Taxonomy" id="422564"/>
    <lineage>
        <taxon>Eukaryota</taxon>
        <taxon>Viridiplantae</taxon>
        <taxon>Streptophyta</taxon>
        <taxon>Embryophyta</taxon>
        <taxon>Tracheophyta</taxon>
        <taxon>Spermatophyta</taxon>
        <taxon>Magnoliopsida</taxon>
        <taxon>Liliopsida</taxon>
        <taxon>Poales</taxon>
        <taxon>Poaceae</taxon>
        <taxon>PACMAD clade</taxon>
        <taxon>Panicoideae</taxon>
        <taxon>Andropogonodae</taxon>
        <taxon>Andropogoneae</taxon>
        <taxon>Saccharinae</taxon>
        <taxon>Miscanthus</taxon>
    </lineage>
</organism>
<dbReference type="EMBL" id="CAJGYO010000011">
    <property type="protein sequence ID" value="CAD6260934.1"/>
    <property type="molecule type" value="Genomic_DNA"/>
</dbReference>
<evidence type="ECO:0000256" key="4">
    <source>
        <dbReference type="SAM" id="MobiDB-lite"/>
    </source>
</evidence>
<dbReference type="SUPFAM" id="SSF50978">
    <property type="entry name" value="WD40 repeat-like"/>
    <property type="match status" value="1"/>
</dbReference>
<keyword evidence="1 3" id="KW-0853">WD repeat</keyword>
<keyword evidence="2" id="KW-0677">Repeat</keyword>
<feature type="repeat" description="WD" evidence="3">
    <location>
        <begin position="609"/>
        <end position="639"/>
    </location>
</feature>
<evidence type="ECO:0000256" key="2">
    <source>
        <dbReference type="ARBA" id="ARBA00022737"/>
    </source>
</evidence>
<feature type="repeat" description="WD" evidence="3">
    <location>
        <begin position="464"/>
        <end position="498"/>
    </location>
</feature>
<feature type="region of interest" description="Disordered" evidence="4">
    <location>
        <begin position="856"/>
        <end position="875"/>
    </location>
</feature>
<accession>A0A811QR36</accession>
<dbReference type="SMART" id="SM00320">
    <property type="entry name" value="WD40"/>
    <property type="match status" value="6"/>
</dbReference>
<feature type="repeat" description="WD" evidence="3">
    <location>
        <begin position="336"/>
        <end position="369"/>
    </location>
</feature>
<sequence>MARGGRRSAAAAAGGEAVEGSRSSSSQLNGRDFNGHVRGERSYALRLRPGRRSADAGDKIGGGARRQAPPCSCSSLPAFPSTFTVVDLMPRSESDSDDVFFDAFEDVRSPGEPSCSEDCSTSDEVSVPMTFEYEIWANEPMSVQERRQKFLKGMGFDDFVSARTDSFQCHGEITAVESSTDMEERSVSGHSSVGTSVCDNESEFDSACCIRDMDSGKKYIVHNGAHSSITDMLKEVGSDKVMSLLEFESLLGLSRSVQKLLRRGCGNSPAKETKSAKKKDVKSLLKKLVTKRSFGGICKYDVHVKNCTNSIPTRTRVQHRKKKFLEFSAVYMDQEIRAHKGSIRVMKFSPSGWYLASGGEDCVVRIWQIIEVEASPKLYRGEDPCEKVEKVQVINTNIEKGQNQGLAVIPKKVFRISETPLHEFRGHTSDILDMAWSKSDYLLTSSKDKTVRLWKPGCDGCLAVFKHRDYVTCVQFNPIDEKYFISGSLDGKVRIWDVLDKRVTDWADTRNIITALSYQPDGKGFIVGTIAGACRFYDQSGENIQLEKELFVQGKKKSAASRINSLQLCTIDSTGIIITSGGSKIRVANGDTIQKFEGPWKSKALSSPSLTSDGRYLISAGKDSNVYIWNFANSGDAKSVHSCELFFSKDVTTAVPWPGVHQDGHTKPSCLNEKSSSAPILHHHEECQSPGPWSFVDSSKGSATWPEEKLPSTAKPESSPQLGDCLSLISAAWSTVIVTASRDGVIRSFPNYGLPVRFIQANLEQCWAWCFKWLPQGQKAHVWSVAAVCWAIWKARNKARFKKKLIKNPIEIVCHACALMKYWTCLFVEMDRKTLEEGVNMTLKVAMDILATNRGNKQEVAGRTEDPEDDGTRKN</sequence>
<dbReference type="Gene3D" id="2.130.10.10">
    <property type="entry name" value="YVTN repeat-like/Quinoprotein amine dehydrogenase"/>
    <property type="match status" value="1"/>
</dbReference>
<gene>
    <name evidence="5" type="ORF">NCGR_LOCUS44357</name>
</gene>
<dbReference type="PANTHER" id="PTHR14221:SF57">
    <property type="entry name" value="TRANSDUCIN_WD40 REPEAT-LIKE SUPERFAMILY PROTEIN"/>
    <property type="match status" value="1"/>
</dbReference>
<evidence type="ECO:0000256" key="3">
    <source>
        <dbReference type="PROSITE-ProRule" id="PRU00221"/>
    </source>
</evidence>
<dbReference type="InterPro" id="IPR015943">
    <property type="entry name" value="WD40/YVTN_repeat-like_dom_sf"/>
</dbReference>
<dbReference type="PROSITE" id="PS50294">
    <property type="entry name" value="WD_REPEATS_REGION"/>
    <property type="match status" value="3"/>
</dbReference>
<dbReference type="InterPro" id="IPR001680">
    <property type="entry name" value="WD40_rpt"/>
</dbReference>
<evidence type="ECO:0000313" key="6">
    <source>
        <dbReference type="Proteomes" id="UP000604825"/>
    </source>
</evidence>
<feature type="compositionally biased region" description="Low complexity" evidence="4">
    <location>
        <begin position="7"/>
        <end position="26"/>
    </location>
</feature>